<dbReference type="Proteomes" id="UP000008983">
    <property type="component" value="Unassembled WGS sequence"/>
</dbReference>
<gene>
    <name evidence="1" type="ORF">IMG5_179620</name>
</gene>
<dbReference type="RefSeq" id="XP_004027616.1">
    <property type="nucleotide sequence ID" value="XM_004027567.1"/>
</dbReference>
<evidence type="ECO:0000313" key="1">
    <source>
        <dbReference type="EMBL" id="EGR28271.1"/>
    </source>
</evidence>
<sequence length="154" mass="18460">KYPHFIYFQKDEPLQVVKKQQFLMTTYLFSEYNLFFIKSRVLYSLECQKESTFCHKSIKNSYYFLVFRILKNFYLSQSLLFLPFLNLSKSIYFQALNHDDKLLIFLNKIKPLKAFLLSLRLLVPQGVLYYLNSIIKTENHGIPLLYELFGCLHS</sequence>
<dbReference type="InParanoid" id="G0R2N2"/>
<dbReference type="GeneID" id="14904350"/>
<evidence type="ECO:0008006" key="3">
    <source>
        <dbReference type="Google" id="ProtNLM"/>
    </source>
</evidence>
<proteinExistence type="predicted"/>
<dbReference type="EMBL" id="GL984271">
    <property type="protein sequence ID" value="EGR28271.1"/>
    <property type="molecule type" value="Genomic_DNA"/>
</dbReference>
<keyword evidence="2" id="KW-1185">Reference proteome</keyword>
<dbReference type="AlphaFoldDB" id="G0R2N2"/>
<name>G0R2N2_ICHMU</name>
<evidence type="ECO:0000313" key="2">
    <source>
        <dbReference type="Proteomes" id="UP000008983"/>
    </source>
</evidence>
<reference evidence="1 2" key="1">
    <citation type="submission" date="2011-07" db="EMBL/GenBank/DDBJ databases">
        <authorList>
            <person name="Coyne R."/>
            <person name="Brami D."/>
            <person name="Johnson J."/>
            <person name="Hostetler J."/>
            <person name="Hannick L."/>
            <person name="Clark T."/>
            <person name="Cassidy-Hanley D."/>
            <person name="Inman J."/>
        </authorList>
    </citation>
    <scope>NUCLEOTIDE SEQUENCE [LARGE SCALE GENOMIC DNA]</scope>
    <source>
        <strain evidence="1 2">G5</strain>
    </source>
</reference>
<protein>
    <recommendedName>
        <fullName evidence="3">Maturase K</fullName>
    </recommendedName>
</protein>
<feature type="non-terminal residue" evidence="1">
    <location>
        <position position="1"/>
    </location>
</feature>
<accession>G0R2N2</accession>
<organism evidence="1 2">
    <name type="scientific">Ichthyophthirius multifiliis</name>
    <name type="common">White spot disease agent</name>
    <name type="synonym">Ich</name>
    <dbReference type="NCBI Taxonomy" id="5932"/>
    <lineage>
        <taxon>Eukaryota</taxon>
        <taxon>Sar</taxon>
        <taxon>Alveolata</taxon>
        <taxon>Ciliophora</taxon>
        <taxon>Intramacronucleata</taxon>
        <taxon>Oligohymenophorea</taxon>
        <taxon>Hymenostomatida</taxon>
        <taxon>Ophryoglenina</taxon>
        <taxon>Ichthyophthirius</taxon>
    </lineage>
</organism>